<feature type="non-terminal residue" evidence="1">
    <location>
        <position position="71"/>
    </location>
</feature>
<reference evidence="1" key="1">
    <citation type="journal article" date="2013" name="J. Virol.">
        <title>Sequencing, annotation, and characterization of the influenza ferret infectome.</title>
        <authorList>
            <person name="Leon A.J."/>
            <person name="Banner D."/>
            <person name="Xu L."/>
            <person name="Ran L."/>
            <person name="Peng Z."/>
            <person name="Yi K."/>
            <person name="Chen C."/>
            <person name="Xu F."/>
            <person name="Huang J."/>
            <person name="Zhao Z."/>
            <person name="Lin Z."/>
            <person name="Huang S.H."/>
            <person name="Fang Y."/>
            <person name="Kelvin A.A."/>
            <person name="Ross T.M."/>
            <person name="Farooqui A."/>
            <person name="Kelvin D.J."/>
        </authorList>
    </citation>
    <scope>NUCLEOTIDE SEQUENCE</scope>
    <source>
        <tissue evidence="1">Lungs</tissue>
    </source>
</reference>
<feature type="non-terminal residue" evidence="1">
    <location>
        <position position="1"/>
    </location>
</feature>
<evidence type="ECO:0000313" key="1">
    <source>
        <dbReference type="EMBL" id="AES09658.1"/>
    </source>
</evidence>
<proteinExistence type="evidence at transcript level"/>
<organism evidence="1">
    <name type="scientific">Mustela putorius furo</name>
    <name type="common">European domestic ferret</name>
    <name type="synonym">Mustela furo</name>
    <dbReference type="NCBI Taxonomy" id="9669"/>
    <lineage>
        <taxon>Eukaryota</taxon>
        <taxon>Metazoa</taxon>
        <taxon>Chordata</taxon>
        <taxon>Craniata</taxon>
        <taxon>Vertebrata</taxon>
        <taxon>Euteleostomi</taxon>
        <taxon>Mammalia</taxon>
        <taxon>Eutheria</taxon>
        <taxon>Laurasiatheria</taxon>
        <taxon>Carnivora</taxon>
        <taxon>Caniformia</taxon>
        <taxon>Musteloidea</taxon>
        <taxon>Mustelidae</taxon>
        <taxon>Mustelinae</taxon>
        <taxon>Mustela</taxon>
    </lineage>
</organism>
<dbReference type="AlphaFoldDB" id="G9KXM9"/>
<protein>
    <submittedName>
        <fullName evidence="1">WDFY family member 4</fullName>
    </submittedName>
</protein>
<sequence length="71" mass="7397">SGLGKLRGDHLLSQSPKVGRRYFKPACPRDTEGTCGKACRASQGGSWAVAAVEGGCASRWLPAPEVSICAH</sequence>
<accession>G9KXM9</accession>
<name>G9KXM9_MUSPF</name>
<dbReference type="EMBL" id="JP021060">
    <property type="protein sequence ID" value="AES09658.1"/>
    <property type="molecule type" value="mRNA"/>
</dbReference>